<dbReference type="SUPFAM" id="SSF55021">
    <property type="entry name" value="ACT-like"/>
    <property type="match status" value="1"/>
</dbReference>
<keyword evidence="4" id="KW-1185">Reference proteome</keyword>
<evidence type="ECO:0000259" key="1">
    <source>
        <dbReference type="Pfam" id="PF10000"/>
    </source>
</evidence>
<dbReference type="PANTHER" id="PTHR39199:SF1">
    <property type="entry name" value="BLR5128 PROTEIN"/>
    <property type="match status" value="1"/>
</dbReference>
<gene>
    <name evidence="3" type="ORF">PBT88_15920</name>
</gene>
<reference evidence="3 4" key="1">
    <citation type="submission" date="2022-12" db="EMBL/GenBank/DDBJ databases">
        <title>Sphingomonas abieness sp. nov., an endophytic bacterium isolated from Abies koreana.</title>
        <authorList>
            <person name="Jiang L."/>
            <person name="Lee J."/>
        </authorList>
    </citation>
    <scope>NUCLEOTIDE SEQUENCE [LARGE SCALE GENOMIC DNA]</scope>
    <source>
        <strain evidence="4">PAMB 00755</strain>
    </source>
</reference>
<dbReference type="Gene3D" id="3.30.2130.10">
    <property type="entry name" value="VC0802-like"/>
    <property type="match status" value="1"/>
</dbReference>
<dbReference type="Proteomes" id="UP001210865">
    <property type="component" value="Chromosome"/>
</dbReference>
<accession>A0ABY7NL06</accession>
<sequence>MRPVLHDSPYGFEVMDKAPANAFATIREDEGLTVIAPGDGWARISLAVHSSLAAVGLSAAISGTLAAAGISCNIVAGYHHDHLFVPWPRRHDAMTALATISGDRP</sequence>
<dbReference type="InterPro" id="IPR018717">
    <property type="entry name" value="DUF2241"/>
</dbReference>
<protein>
    <submittedName>
        <fullName evidence="3">ACT domain-containing protein</fullName>
    </submittedName>
</protein>
<dbReference type="Pfam" id="PF10000">
    <property type="entry name" value="ACT_3"/>
    <property type="match status" value="1"/>
</dbReference>
<dbReference type="InterPro" id="IPR027795">
    <property type="entry name" value="CASTOR_ACT_dom"/>
</dbReference>
<evidence type="ECO:0000259" key="2">
    <source>
        <dbReference type="Pfam" id="PF13840"/>
    </source>
</evidence>
<proteinExistence type="predicted"/>
<dbReference type="InterPro" id="IPR045865">
    <property type="entry name" value="ACT-like_dom_sf"/>
</dbReference>
<evidence type="ECO:0000313" key="3">
    <source>
        <dbReference type="EMBL" id="WBO21650.1"/>
    </source>
</evidence>
<dbReference type="EMBL" id="CP115174">
    <property type="protein sequence ID" value="WBO21650.1"/>
    <property type="molecule type" value="Genomic_DNA"/>
</dbReference>
<dbReference type="Pfam" id="PF13840">
    <property type="entry name" value="ACT_7"/>
    <property type="match status" value="1"/>
</dbReference>
<evidence type="ECO:0000313" key="4">
    <source>
        <dbReference type="Proteomes" id="UP001210865"/>
    </source>
</evidence>
<feature type="domain" description="DUF2241" evidence="1">
    <location>
        <begin position="1"/>
        <end position="37"/>
    </location>
</feature>
<organism evidence="3 4">
    <name type="scientific">Sphingomonas abietis</name>
    <dbReference type="NCBI Taxonomy" id="3012344"/>
    <lineage>
        <taxon>Bacteria</taxon>
        <taxon>Pseudomonadati</taxon>
        <taxon>Pseudomonadota</taxon>
        <taxon>Alphaproteobacteria</taxon>
        <taxon>Sphingomonadales</taxon>
        <taxon>Sphingomonadaceae</taxon>
        <taxon>Sphingomonas</taxon>
    </lineage>
</organism>
<feature type="domain" description="CASTOR ACT" evidence="2">
    <location>
        <begin position="39"/>
        <end position="97"/>
    </location>
</feature>
<dbReference type="RefSeq" id="WP_270076298.1">
    <property type="nucleotide sequence ID" value="NZ_CP115174.1"/>
</dbReference>
<dbReference type="PANTHER" id="PTHR39199">
    <property type="entry name" value="BLR5128 PROTEIN"/>
    <property type="match status" value="1"/>
</dbReference>
<name>A0ABY7NL06_9SPHN</name>